<dbReference type="CDD" id="cd07033">
    <property type="entry name" value="TPP_PYR_DXS_TK_like"/>
    <property type="match status" value="1"/>
</dbReference>
<evidence type="ECO:0000256" key="6">
    <source>
        <dbReference type="ARBA" id="ARBA00022842"/>
    </source>
</evidence>
<evidence type="ECO:0000313" key="15">
    <source>
        <dbReference type="Proteomes" id="UP000235803"/>
    </source>
</evidence>
<dbReference type="InterPro" id="IPR029061">
    <property type="entry name" value="THDP-binding"/>
</dbReference>
<reference evidence="14 15" key="1">
    <citation type="submission" date="2018-01" db="EMBL/GenBank/DDBJ databases">
        <title>Halomonas endophytica sp. nov., isolated from storage liquid in the stems of Populus euphratica.</title>
        <authorList>
            <person name="Chen C."/>
        </authorList>
    </citation>
    <scope>NUCLEOTIDE SEQUENCE [LARGE SCALE GENOMIC DNA]</scope>
    <source>
        <strain evidence="14 15">MC28</strain>
    </source>
</reference>
<evidence type="ECO:0000256" key="12">
    <source>
        <dbReference type="SAM" id="MobiDB-lite"/>
    </source>
</evidence>
<dbReference type="Pfam" id="PF02780">
    <property type="entry name" value="Transketolase_C"/>
    <property type="match status" value="1"/>
</dbReference>
<dbReference type="Proteomes" id="UP000235803">
    <property type="component" value="Unassembled WGS sequence"/>
</dbReference>
<protein>
    <recommendedName>
        <fullName evidence="11">1-deoxy-D-xylulose-5-phosphate synthase</fullName>
        <ecNumber evidence="11">2.2.1.7</ecNumber>
    </recommendedName>
    <alternativeName>
        <fullName evidence="11">1-deoxyxylulose-5-phosphate synthase</fullName>
        <shortName evidence="11">DXP synthase</shortName>
        <shortName evidence="11">DXPS</shortName>
    </alternativeName>
</protein>
<comment type="catalytic activity">
    <reaction evidence="11">
        <text>D-glyceraldehyde 3-phosphate + pyruvate + H(+) = 1-deoxy-D-xylulose 5-phosphate + CO2</text>
        <dbReference type="Rhea" id="RHEA:12605"/>
        <dbReference type="ChEBI" id="CHEBI:15361"/>
        <dbReference type="ChEBI" id="CHEBI:15378"/>
        <dbReference type="ChEBI" id="CHEBI:16526"/>
        <dbReference type="ChEBI" id="CHEBI:57792"/>
        <dbReference type="ChEBI" id="CHEBI:59776"/>
        <dbReference type="EC" id="2.2.1.7"/>
    </reaction>
</comment>
<dbReference type="GO" id="GO:0030976">
    <property type="term" value="F:thiamine pyrophosphate binding"/>
    <property type="evidence" value="ECO:0007669"/>
    <property type="project" value="UniProtKB-UniRule"/>
</dbReference>
<evidence type="ECO:0000256" key="8">
    <source>
        <dbReference type="ARBA" id="ARBA00023052"/>
    </source>
</evidence>
<dbReference type="HAMAP" id="MF_00315">
    <property type="entry name" value="DXP_synth"/>
    <property type="match status" value="1"/>
</dbReference>
<dbReference type="GO" id="GO:0019288">
    <property type="term" value="P:isopentenyl diphosphate biosynthetic process, methylerythritol 4-phosphate pathway"/>
    <property type="evidence" value="ECO:0007669"/>
    <property type="project" value="TreeGrafter"/>
</dbReference>
<dbReference type="Pfam" id="PF02779">
    <property type="entry name" value="Transket_pyr"/>
    <property type="match status" value="1"/>
</dbReference>
<feature type="binding site" evidence="11">
    <location>
        <position position="86"/>
    </location>
    <ligand>
        <name>thiamine diphosphate</name>
        <dbReference type="ChEBI" id="CHEBI:58937"/>
    </ligand>
</feature>
<dbReference type="AlphaFoldDB" id="A0A2N7U2G7"/>
<evidence type="ECO:0000256" key="1">
    <source>
        <dbReference type="ARBA" id="ARBA00004980"/>
    </source>
</evidence>
<feature type="binding site" evidence="11">
    <location>
        <position position="187"/>
    </location>
    <ligand>
        <name>Mg(2+)</name>
        <dbReference type="ChEBI" id="CHEBI:18420"/>
    </ligand>
</feature>
<dbReference type="EC" id="2.2.1.7" evidence="11"/>
<feature type="binding site" evidence="11">
    <location>
        <begin position="127"/>
        <end position="129"/>
    </location>
    <ligand>
        <name>thiamine diphosphate</name>
        <dbReference type="ChEBI" id="CHEBI:58937"/>
    </ligand>
</feature>
<dbReference type="SUPFAM" id="SSF52922">
    <property type="entry name" value="TK C-terminal domain-like"/>
    <property type="match status" value="1"/>
</dbReference>
<dbReference type="EMBL" id="PNRF01000027">
    <property type="protein sequence ID" value="PMR74628.1"/>
    <property type="molecule type" value="Genomic_DNA"/>
</dbReference>
<dbReference type="NCBIfam" id="NF003933">
    <property type="entry name" value="PRK05444.2-2"/>
    <property type="match status" value="1"/>
</dbReference>
<proteinExistence type="inferred from homology"/>
<dbReference type="FunFam" id="3.40.50.920:FF:000002">
    <property type="entry name" value="1-deoxy-D-xylulose-5-phosphate synthase"/>
    <property type="match status" value="1"/>
</dbReference>
<dbReference type="InterPro" id="IPR005477">
    <property type="entry name" value="Dxylulose-5-P_synthase"/>
</dbReference>
<gene>
    <name evidence="11" type="primary">dxs</name>
    <name evidence="14" type="ORF">C1H69_12255</name>
</gene>
<name>A0A2N7U2G7_9GAMM</name>
<comment type="cofactor">
    <cofactor evidence="11">
        <name>thiamine diphosphate</name>
        <dbReference type="ChEBI" id="CHEBI:58937"/>
    </cofactor>
    <text evidence="11">Binds 1 thiamine pyrophosphate per subunit.</text>
</comment>
<dbReference type="Pfam" id="PF13292">
    <property type="entry name" value="DXP_synthase_N"/>
    <property type="match status" value="1"/>
</dbReference>
<evidence type="ECO:0000313" key="14">
    <source>
        <dbReference type="EMBL" id="PMR74628.1"/>
    </source>
</evidence>
<comment type="pathway">
    <text evidence="1 11">Metabolic intermediate biosynthesis; 1-deoxy-D-xylulose 5-phosphate biosynthesis; 1-deoxy-D-xylulose 5-phosphate from D-glyceraldehyde 3-phosphate and pyruvate: step 1/1.</text>
</comment>
<dbReference type="GO" id="GO:0009228">
    <property type="term" value="P:thiamine biosynthetic process"/>
    <property type="evidence" value="ECO:0007669"/>
    <property type="project" value="UniProtKB-UniRule"/>
</dbReference>
<dbReference type="GO" id="GO:0000287">
    <property type="term" value="F:magnesium ion binding"/>
    <property type="evidence" value="ECO:0007669"/>
    <property type="project" value="UniProtKB-UniRule"/>
</dbReference>
<sequence length="652" mass="69624">MKLYDEMPGERPVTTLLDTLDTPAALRAMNSAQLAQVADELRAYLLYSVGVSGGHFGAGLGVVELTVALHHALETPFDRLVWDVGHQAYPHKILTGRREAMTSIRQYGGLAAFPRRAESPYDTFGVGHSSTSISAALGMALAARARGEKRRVCAVIGDGALTAGMAFEALAHAGHVEANLLVILNDNEMSISENVGGIASYLASILSSKPYLAIREEGKKVLSHLPGALELARRTEEHMKGMVSPATLFEEMGFNYIGPLDGHDLPTLVQTLRNIRDLDGPQFLHVKTCKGRGFLPAEADPIGYHAITKLEKNGDAPPLKPNAPAKTASDPLRPKPRNDLLRPKPRKYCNVFGDWLCDMAAADERLIGITPAMREGSDLIRFSKEYPGRYFDVAIAEQHAVTLAAGMACEGMKPVVAIYSTFLQRGYDQLIHDVAVQGLDVTFAIDRAGLVGEDGPTHHGSMDLSFLRCVPGMVILAPADEAECRGMLSAAYHYPGPAAVRYPRGTGPGVDIPAHLEPLEIGKAELRRKSGADASRVALLAFGSLNTAAAEVAERLDATHLDMRSIKPLDREAILAAAAEHDLLVTLEENVVAGGAGSAVNELLAAAGVLAPVLNLGLPDAFVEHGKPSELLAECGLDAASILASIRRRLNA</sequence>
<comment type="cofactor">
    <cofactor evidence="11">
        <name>Mg(2+)</name>
        <dbReference type="ChEBI" id="CHEBI:18420"/>
    </cofactor>
    <text evidence="11">Binds 1 Mg(2+) ion per subunit.</text>
</comment>
<dbReference type="GO" id="GO:0016114">
    <property type="term" value="P:terpenoid biosynthetic process"/>
    <property type="evidence" value="ECO:0007669"/>
    <property type="project" value="UniProtKB-UniRule"/>
</dbReference>
<evidence type="ECO:0000256" key="3">
    <source>
        <dbReference type="ARBA" id="ARBA00011738"/>
    </source>
</evidence>
<feature type="binding site" evidence="11">
    <location>
        <position position="158"/>
    </location>
    <ligand>
        <name>Mg(2+)</name>
        <dbReference type="ChEBI" id="CHEBI:18420"/>
    </ligand>
</feature>
<keyword evidence="7 11" id="KW-0784">Thiamine biosynthesis</keyword>
<evidence type="ECO:0000256" key="11">
    <source>
        <dbReference type="HAMAP-Rule" id="MF_00315"/>
    </source>
</evidence>
<dbReference type="NCBIfam" id="TIGR00204">
    <property type="entry name" value="dxs"/>
    <property type="match status" value="1"/>
</dbReference>
<dbReference type="PANTHER" id="PTHR43322:SF5">
    <property type="entry name" value="1-DEOXY-D-XYLULOSE-5-PHOSPHATE SYNTHASE, CHLOROPLASTIC"/>
    <property type="match status" value="1"/>
</dbReference>
<evidence type="ECO:0000259" key="13">
    <source>
        <dbReference type="SMART" id="SM00861"/>
    </source>
</evidence>
<dbReference type="RefSeq" id="WP_102653693.1">
    <property type="nucleotide sequence ID" value="NZ_PNRF01000027.1"/>
</dbReference>
<dbReference type="SUPFAM" id="SSF52518">
    <property type="entry name" value="Thiamin diphosphate-binding fold (THDP-binding)"/>
    <property type="match status" value="2"/>
</dbReference>
<comment type="subunit">
    <text evidence="3 11">Homodimer.</text>
</comment>
<dbReference type="Gene3D" id="3.40.50.970">
    <property type="match status" value="2"/>
</dbReference>
<keyword evidence="8 11" id="KW-0786">Thiamine pyrophosphate</keyword>
<dbReference type="SMART" id="SM00861">
    <property type="entry name" value="Transket_pyr"/>
    <property type="match status" value="1"/>
</dbReference>
<feature type="binding site" evidence="11">
    <location>
        <position position="294"/>
    </location>
    <ligand>
        <name>thiamine diphosphate</name>
        <dbReference type="ChEBI" id="CHEBI:58937"/>
    </ligand>
</feature>
<evidence type="ECO:0000256" key="9">
    <source>
        <dbReference type="ARBA" id="ARBA00023229"/>
    </source>
</evidence>
<organism evidence="14 15">
    <name type="scientific">Billgrantia endophytica</name>
    <dbReference type="NCBI Taxonomy" id="2033802"/>
    <lineage>
        <taxon>Bacteria</taxon>
        <taxon>Pseudomonadati</taxon>
        <taxon>Pseudomonadota</taxon>
        <taxon>Gammaproteobacteria</taxon>
        <taxon>Oceanospirillales</taxon>
        <taxon>Halomonadaceae</taxon>
        <taxon>Billgrantia</taxon>
    </lineage>
</organism>
<comment type="similarity">
    <text evidence="2 11">Belongs to the transketolase family. DXPS subfamily.</text>
</comment>
<keyword evidence="15" id="KW-1185">Reference proteome</keyword>
<feature type="binding site" evidence="11">
    <location>
        <position position="187"/>
    </location>
    <ligand>
        <name>thiamine diphosphate</name>
        <dbReference type="ChEBI" id="CHEBI:58937"/>
    </ligand>
</feature>
<dbReference type="GO" id="GO:0008661">
    <property type="term" value="F:1-deoxy-D-xylulose-5-phosphate synthase activity"/>
    <property type="evidence" value="ECO:0007669"/>
    <property type="project" value="UniProtKB-UniRule"/>
</dbReference>
<evidence type="ECO:0000256" key="2">
    <source>
        <dbReference type="ARBA" id="ARBA00011081"/>
    </source>
</evidence>
<dbReference type="PANTHER" id="PTHR43322">
    <property type="entry name" value="1-D-DEOXYXYLULOSE 5-PHOSPHATE SYNTHASE-RELATED"/>
    <property type="match status" value="1"/>
</dbReference>
<evidence type="ECO:0000256" key="5">
    <source>
        <dbReference type="ARBA" id="ARBA00022723"/>
    </source>
</evidence>
<comment type="function">
    <text evidence="10 11">Catalyzes the acyloin condensation reaction between C atoms 2 and 3 of pyruvate and glyceraldehyde 3-phosphate to yield 1-deoxy-D-xylulose-5-phosphate (DXP).</text>
</comment>
<feature type="domain" description="Transketolase-like pyrimidine-binding" evidence="13">
    <location>
        <begin position="346"/>
        <end position="510"/>
    </location>
</feature>
<dbReference type="InterPro" id="IPR009014">
    <property type="entry name" value="Transketo_C/PFOR_II"/>
</dbReference>
<dbReference type="GO" id="GO:0005829">
    <property type="term" value="C:cytosol"/>
    <property type="evidence" value="ECO:0007669"/>
    <property type="project" value="TreeGrafter"/>
</dbReference>
<keyword evidence="6 11" id="KW-0460">Magnesium</keyword>
<comment type="caution">
    <text evidence="14">The sequence shown here is derived from an EMBL/GenBank/DDBJ whole genome shotgun (WGS) entry which is preliminary data.</text>
</comment>
<dbReference type="InterPro" id="IPR033248">
    <property type="entry name" value="Transketolase_C"/>
</dbReference>
<dbReference type="InterPro" id="IPR005475">
    <property type="entry name" value="Transketolase-like_Pyr-bd"/>
</dbReference>
<evidence type="ECO:0000256" key="4">
    <source>
        <dbReference type="ARBA" id="ARBA00022679"/>
    </source>
</evidence>
<dbReference type="Gene3D" id="3.40.50.920">
    <property type="match status" value="1"/>
</dbReference>
<dbReference type="FunFam" id="3.40.50.970:FF:000005">
    <property type="entry name" value="1-deoxy-D-xylulose-5-phosphate synthase"/>
    <property type="match status" value="1"/>
</dbReference>
<feature type="binding site" evidence="11">
    <location>
        <position position="397"/>
    </location>
    <ligand>
        <name>thiamine diphosphate</name>
        <dbReference type="ChEBI" id="CHEBI:58937"/>
    </ligand>
</feature>
<accession>A0A2N7U2G7</accession>
<feature type="binding site" evidence="11">
    <location>
        <begin position="159"/>
        <end position="160"/>
    </location>
    <ligand>
        <name>thiamine diphosphate</name>
        <dbReference type="ChEBI" id="CHEBI:58937"/>
    </ligand>
</feature>
<dbReference type="CDD" id="cd02007">
    <property type="entry name" value="TPP_DXS"/>
    <property type="match status" value="1"/>
</dbReference>
<evidence type="ECO:0000256" key="10">
    <source>
        <dbReference type="ARBA" id="ARBA00055605"/>
    </source>
</evidence>
<keyword evidence="4 11" id="KW-0808">Transferase</keyword>
<keyword evidence="5 11" id="KW-0479">Metal-binding</keyword>
<feature type="region of interest" description="Disordered" evidence="12">
    <location>
        <begin position="313"/>
        <end position="340"/>
    </location>
</feature>
<dbReference type="UniPathway" id="UPA00064">
    <property type="reaction ID" value="UER00091"/>
</dbReference>
<evidence type="ECO:0000256" key="7">
    <source>
        <dbReference type="ARBA" id="ARBA00022977"/>
    </source>
</evidence>
<keyword evidence="9 11" id="KW-0414">Isoprene biosynthesis</keyword>
<dbReference type="OrthoDB" id="9803371at2"/>